<organism evidence="2 3">
    <name type="scientific">Saponaria officinalis</name>
    <name type="common">Common soapwort</name>
    <name type="synonym">Lychnis saponaria</name>
    <dbReference type="NCBI Taxonomy" id="3572"/>
    <lineage>
        <taxon>Eukaryota</taxon>
        <taxon>Viridiplantae</taxon>
        <taxon>Streptophyta</taxon>
        <taxon>Embryophyta</taxon>
        <taxon>Tracheophyta</taxon>
        <taxon>Spermatophyta</taxon>
        <taxon>Magnoliopsida</taxon>
        <taxon>eudicotyledons</taxon>
        <taxon>Gunneridae</taxon>
        <taxon>Pentapetalae</taxon>
        <taxon>Caryophyllales</taxon>
        <taxon>Caryophyllaceae</taxon>
        <taxon>Caryophylleae</taxon>
        <taxon>Saponaria</taxon>
    </lineage>
</organism>
<gene>
    <name evidence="2" type="ORF">RND81_13G036800</name>
</gene>
<evidence type="ECO:0000256" key="1">
    <source>
        <dbReference type="SAM" id="MobiDB-lite"/>
    </source>
</evidence>
<dbReference type="PANTHER" id="PTHR36072">
    <property type="entry name" value="OS01G0541600 PROTEIN"/>
    <property type="match status" value="1"/>
</dbReference>
<keyword evidence="3" id="KW-1185">Reference proteome</keyword>
<sequence>MGKRGKNKENKGFGASGYTSMSIREEASGRKQSHNPKSLLKLNHLQNLAVWSSGFPQFGSLGAFFGHNFAEFGESLGIPTDPSLFPCQRCETILQPGVNCTIRIEKNQVKRGKRSKLKTPTQNNVVYNCHFCSHRNLKRGTPKGYVKQIAPPMTVCSKNAVTSAAQKDSTVKTCSDATPSIAVSDAVDSLTGSPASSRATLLDSKKRKRRKPGPKGLSDGVLVSSAPTHTEKVDGTSKKRRKAWTTVKEIAENEEREKNKRFTNFSIPFVL</sequence>
<dbReference type="Proteomes" id="UP001443914">
    <property type="component" value="Unassembled WGS sequence"/>
</dbReference>
<comment type="caution">
    <text evidence="2">The sequence shown here is derived from an EMBL/GenBank/DDBJ whole genome shotgun (WGS) entry which is preliminary data.</text>
</comment>
<dbReference type="InterPro" id="IPR007175">
    <property type="entry name" value="Rpr2/Snm1/Rpp21"/>
</dbReference>
<dbReference type="GO" id="GO:0006396">
    <property type="term" value="P:RNA processing"/>
    <property type="evidence" value="ECO:0007669"/>
    <property type="project" value="InterPro"/>
</dbReference>
<dbReference type="AlphaFoldDB" id="A0AAW1H3X0"/>
<dbReference type="Pfam" id="PF04032">
    <property type="entry name" value="Rpr2"/>
    <property type="match status" value="1"/>
</dbReference>
<proteinExistence type="predicted"/>
<name>A0AAW1H3X0_SAPOF</name>
<evidence type="ECO:0000313" key="2">
    <source>
        <dbReference type="EMBL" id="KAK9668135.1"/>
    </source>
</evidence>
<dbReference type="Gene3D" id="6.20.50.20">
    <property type="match status" value="1"/>
</dbReference>
<dbReference type="PANTHER" id="PTHR36072:SF2">
    <property type="entry name" value="OS01G0531000 PROTEIN"/>
    <property type="match status" value="1"/>
</dbReference>
<feature type="compositionally biased region" description="Polar residues" evidence="1">
    <location>
        <begin position="190"/>
        <end position="199"/>
    </location>
</feature>
<reference evidence="2" key="1">
    <citation type="submission" date="2024-03" db="EMBL/GenBank/DDBJ databases">
        <title>WGS assembly of Saponaria officinalis var. Norfolk2.</title>
        <authorList>
            <person name="Jenkins J."/>
            <person name="Shu S."/>
            <person name="Grimwood J."/>
            <person name="Barry K."/>
            <person name="Goodstein D."/>
            <person name="Schmutz J."/>
            <person name="Leebens-Mack J."/>
            <person name="Osbourn A."/>
        </authorList>
    </citation>
    <scope>NUCLEOTIDE SEQUENCE [LARGE SCALE GENOMIC DNA]</scope>
    <source>
        <strain evidence="2">JIC</strain>
    </source>
</reference>
<evidence type="ECO:0000313" key="3">
    <source>
        <dbReference type="Proteomes" id="UP001443914"/>
    </source>
</evidence>
<feature type="region of interest" description="Disordered" evidence="1">
    <location>
        <begin position="188"/>
        <end position="242"/>
    </location>
</feature>
<protein>
    <submittedName>
        <fullName evidence="2">Uncharacterized protein</fullName>
    </submittedName>
</protein>
<dbReference type="EMBL" id="JBDFQZ010000013">
    <property type="protein sequence ID" value="KAK9668135.1"/>
    <property type="molecule type" value="Genomic_DNA"/>
</dbReference>
<accession>A0AAW1H3X0</accession>